<gene>
    <name evidence="1" type="ORF">NBG4_180018</name>
</gene>
<dbReference type="AlphaFoldDB" id="A0A2U3QFD3"/>
<dbReference type="EMBL" id="OUUY01000062">
    <property type="protein sequence ID" value="SPQ00142.1"/>
    <property type="molecule type" value="Genomic_DNA"/>
</dbReference>
<reference evidence="2" key="1">
    <citation type="submission" date="2018-03" db="EMBL/GenBank/DDBJ databases">
        <authorList>
            <person name="Zecchin S."/>
        </authorList>
    </citation>
    <scope>NUCLEOTIDE SEQUENCE [LARGE SCALE GENOMIC DNA]</scope>
</reference>
<dbReference type="InterPro" id="IPR016181">
    <property type="entry name" value="Acyl_CoA_acyltransferase"/>
</dbReference>
<dbReference type="Proteomes" id="UP000245125">
    <property type="component" value="Unassembled WGS sequence"/>
</dbReference>
<dbReference type="SUPFAM" id="SSF55729">
    <property type="entry name" value="Acyl-CoA N-acyltransferases (Nat)"/>
    <property type="match status" value="1"/>
</dbReference>
<name>A0A2U3QFD3_9BACT</name>
<proteinExistence type="predicted"/>
<dbReference type="Gene3D" id="3.40.630.30">
    <property type="match status" value="1"/>
</dbReference>
<evidence type="ECO:0000313" key="1">
    <source>
        <dbReference type="EMBL" id="SPQ00142.1"/>
    </source>
</evidence>
<evidence type="ECO:0008006" key="3">
    <source>
        <dbReference type="Google" id="ProtNLM"/>
    </source>
</evidence>
<evidence type="ECO:0000313" key="2">
    <source>
        <dbReference type="Proteomes" id="UP000245125"/>
    </source>
</evidence>
<protein>
    <recommendedName>
        <fullName evidence="3">GNAT family N-acetyltransferase</fullName>
    </recommendedName>
</protein>
<organism evidence="1 2">
    <name type="scientific">Candidatus Sulfobium mesophilum</name>
    <dbReference type="NCBI Taxonomy" id="2016548"/>
    <lineage>
        <taxon>Bacteria</taxon>
        <taxon>Pseudomonadati</taxon>
        <taxon>Nitrospirota</taxon>
        <taxon>Nitrospiria</taxon>
        <taxon>Nitrospirales</taxon>
        <taxon>Nitrospiraceae</taxon>
        <taxon>Candidatus Sulfobium</taxon>
    </lineage>
</organism>
<accession>A0A2U3QFD3</accession>
<keyword evidence="2" id="KW-1185">Reference proteome</keyword>
<dbReference type="OrthoDB" id="8542820at2"/>
<sequence length="321" mass="37608">MDSVQQREVVCRMYAEGDEYGIVKLFNNCFDRKMTLEEWMWKYRGQGNRRVYAVVLEDREEGIVGHYGGVPLRMIRDGHEIKGVGAGDTMIHPQFRSFVRLKNMYHLFMEELLKDSVIMFYGFPPKNVARLTIDRLRIYERVETVYDAVKDARFNKGRVRLLYRLFPMRVDDARVDELWHDVKDEFGLAIIRDRAYFTWRYKENPLFAYEAWGLVKRWSKKLAALAIVKREQSGRLLVTDLVFHGSALSPLIKKVENLATSTGMAKLSLWLPQRFHNLLREKGFSLSDSGATLPRSAHPLTIKKEEIQAKFFYTMGDTDFI</sequence>